<organism evidence="2 3">
    <name type="scientific">Mycobacterium angelicum</name>
    <dbReference type="NCBI Taxonomy" id="470074"/>
    <lineage>
        <taxon>Bacteria</taxon>
        <taxon>Bacillati</taxon>
        <taxon>Actinomycetota</taxon>
        <taxon>Actinomycetes</taxon>
        <taxon>Mycobacteriales</taxon>
        <taxon>Mycobacteriaceae</taxon>
        <taxon>Mycobacterium</taxon>
    </lineage>
</organism>
<evidence type="ECO:0000256" key="1">
    <source>
        <dbReference type="SAM" id="Phobius"/>
    </source>
</evidence>
<comment type="caution">
    <text evidence="2">The sequence shown here is derived from an EMBL/GenBank/DDBJ whole genome shotgun (WGS) entry which is preliminary data.</text>
</comment>
<feature type="transmembrane region" description="Helical" evidence="1">
    <location>
        <begin position="20"/>
        <end position="43"/>
    </location>
</feature>
<sequence>MPADDLLRFIGGPLEISSWWLVLGTALIVSVIAWSVAVFVWTLPPSTLRRTPLIRAVHARVNRRRFMRAIRRIDARYRDGELTSTQAGAAISRILRSFLYVTTGVRAQYMHVGQMYGGRLAAAAPVLDGLNQARFNPGARVDVAGLGRSAEELISSWN</sequence>
<keyword evidence="3" id="KW-1185">Reference proteome</keyword>
<accession>A0A1X0A2R9</accession>
<name>A0A1X0A2R9_MYCAN</name>
<keyword evidence="1" id="KW-0472">Membrane</keyword>
<keyword evidence="1" id="KW-0812">Transmembrane</keyword>
<protein>
    <recommendedName>
        <fullName evidence="4">DUF4129 domain-containing protein</fullName>
    </recommendedName>
</protein>
<dbReference type="Proteomes" id="UP000192284">
    <property type="component" value="Unassembled WGS sequence"/>
</dbReference>
<evidence type="ECO:0000313" key="3">
    <source>
        <dbReference type="Proteomes" id="UP000192284"/>
    </source>
</evidence>
<reference evidence="2 3" key="1">
    <citation type="submission" date="2017-02" db="EMBL/GenBank/DDBJ databases">
        <title>The new phylogeny of genus Mycobacterium.</title>
        <authorList>
            <person name="Tortoli E."/>
            <person name="Trovato A."/>
            <person name="Cirillo D.M."/>
        </authorList>
    </citation>
    <scope>NUCLEOTIDE SEQUENCE [LARGE SCALE GENOMIC DNA]</scope>
    <source>
        <strain evidence="2 3">DSM 45057</strain>
    </source>
</reference>
<dbReference type="RefSeq" id="WP_083112060.1">
    <property type="nucleotide sequence ID" value="NZ_JACKTS010000031.1"/>
</dbReference>
<dbReference type="EMBL" id="MVHE01000005">
    <property type="protein sequence ID" value="ORA24292.1"/>
    <property type="molecule type" value="Genomic_DNA"/>
</dbReference>
<dbReference type="AlphaFoldDB" id="A0A1X0A2R9"/>
<evidence type="ECO:0008006" key="4">
    <source>
        <dbReference type="Google" id="ProtNLM"/>
    </source>
</evidence>
<proteinExistence type="predicted"/>
<keyword evidence="1" id="KW-1133">Transmembrane helix</keyword>
<gene>
    <name evidence="2" type="ORF">BST12_05830</name>
</gene>
<dbReference type="OrthoDB" id="4639836at2"/>
<evidence type="ECO:0000313" key="2">
    <source>
        <dbReference type="EMBL" id="ORA24292.1"/>
    </source>
</evidence>